<feature type="transmembrane region" description="Helical" evidence="1">
    <location>
        <begin position="86"/>
        <end position="108"/>
    </location>
</feature>
<feature type="transmembrane region" description="Helical" evidence="1">
    <location>
        <begin position="15"/>
        <end position="34"/>
    </location>
</feature>
<evidence type="ECO:0000313" key="3">
    <source>
        <dbReference type="Proteomes" id="UP000257080"/>
    </source>
</evidence>
<sequence length="228" mass="23176">MNPRRLSWSPGFSRFLRFFGALLLAGAVTAIWSLRLTSRADVYLSEMGAPDAPAAPLFNTALLLLAIGGILVAVARRRTRSSVGVLGAWTVSATLVFACLSIAVASRVTCTPGCPVPFTAGSTAADVVHTLFATLGFGGVGLAIIQAAFAPGLRALHPVSIASGALIILLSGTGGLLSIFHYRVDLGGWLELAAATIALLWVIAFALVPAGVSGSSAPTPAVAPPATS</sequence>
<feature type="transmembrane region" description="Helical" evidence="1">
    <location>
        <begin position="54"/>
        <end position="74"/>
    </location>
</feature>
<keyword evidence="1" id="KW-0812">Transmembrane</keyword>
<dbReference type="EMBL" id="NBXE01000026">
    <property type="protein sequence ID" value="RFA26292.1"/>
    <property type="molecule type" value="Genomic_DNA"/>
</dbReference>
<dbReference type="Proteomes" id="UP000257080">
    <property type="component" value="Unassembled WGS sequence"/>
</dbReference>
<protein>
    <recommendedName>
        <fullName evidence="4">DUF998 domain-containing protein</fullName>
    </recommendedName>
</protein>
<dbReference type="RefSeq" id="WP_116419025.1">
    <property type="nucleotide sequence ID" value="NZ_NBXC01000021.1"/>
</dbReference>
<keyword evidence="1" id="KW-1133">Transmembrane helix</keyword>
<comment type="caution">
    <text evidence="2">The sequence shown here is derived from an EMBL/GenBank/DDBJ whole genome shotgun (WGS) entry which is preliminary data.</text>
</comment>
<evidence type="ECO:0000256" key="1">
    <source>
        <dbReference type="SAM" id="Phobius"/>
    </source>
</evidence>
<keyword evidence="1" id="KW-0472">Membrane</keyword>
<evidence type="ECO:0008006" key="4">
    <source>
        <dbReference type="Google" id="ProtNLM"/>
    </source>
</evidence>
<dbReference type="AlphaFoldDB" id="A0A3E0WBX8"/>
<proteinExistence type="predicted"/>
<organism evidence="2 3">
    <name type="scientific">Subtercola boreus</name>
    <dbReference type="NCBI Taxonomy" id="120213"/>
    <lineage>
        <taxon>Bacteria</taxon>
        <taxon>Bacillati</taxon>
        <taxon>Actinomycetota</taxon>
        <taxon>Actinomycetes</taxon>
        <taxon>Micrococcales</taxon>
        <taxon>Microbacteriaceae</taxon>
        <taxon>Subtercola</taxon>
    </lineage>
</organism>
<accession>A0A3E0WBX8</accession>
<reference evidence="2 3" key="1">
    <citation type="submission" date="2017-04" db="EMBL/GenBank/DDBJ databases">
        <title>Comparative genome analysis of Subtercola boreus.</title>
        <authorList>
            <person name="Cho Y.-J."/>
            <person name="Cho A."/>
            <person name="Kim O.-S."/>
            <person name="Lee J.-I."/>
        </authorList>
    </citation>
    <scope>NUCLEOTIDE SEQUENCE [LARGE SCALE GENOMIC DNA]</scope>
    <source>
        <strain evidence="2 3">P28004</strain>
    </source>
</reference>
<evidence type="ECO:0000313" key="2">
    <source>
        <dbReference type="EMBL" id="RFA26292.1"/>
    </source>
</evidence>
<feature type="transmembrane region" description="Helical" evidence="1">
    <location>
        <begin position="188"/>
        <end position="208"/>
    </location>
</feature>
<feature type="transmembrane region" description="Helical" evidence="1">
    <location>
        <begin position="128"/>
        <end position="149"/>
    </location>
</feature>
<dbReference type="InterPro" id="IPR009339">
    <property type="entry name" value="DUF998"/>
</dbReference>
<dbReference type="Pfam" id="PF06197">
    <property type="entry name" value="DUF998"/>
    <property type="match status" value="1"/>
</dbReference>
<gene>
    <name evidence="2" type="ORF">B7R25_11035</name>
</gene>
<dbReference type="OrthoDB" id="5125802at2"/>
<feature type="transmembrane region" description="Helical" evidence="1">
    <location>
        <begin position="161"/>
        <end position="182"/>
    </location>
</feature>
<name>A0A3E0WBX8_9MICO</name>